<organism evidence="1 2">
    <name type="scientific">Lepeophtheirus salmonis</name>
    <name type="common">Salmon louse</name>
    <name type="synonym">Caligus salmonis</name>
    <dbReference type="NCBI Taxonomy" id="72036"/>
    <lineage>
        <taxon>Eukaryota</taxon>
        <taxon>Metazoa</taxon>
        <taxon>Ecdysozoa</taxon>
        <taxon>Arthropoda</taxon>
        <taxon>Crustacea</taxon>
        <taxon>Multicrustacea</taxon>
        <taxon>Hexanauplia</taxon>
        <taxon>Copepoda</taxon>
        <taxon>Siphonostomatoida</taxon>
        <taxon>Caligidae</taxon>
        <taxon>Lepeophtheirus</taxon>
    </lineage>
</organism>
<keyword evidence="2" id="KW-1185">Reference proteome</keyword>
<dbReference type="AlphaFoldDB" id="A0A7R8CSZ9"/>
<protein>
    <submittedName>
        <fullName evidence="1">(salmon louse) hypothetical protein</fullName>
    </submittedName>
</protein>
<reference evidence="1" key="1">
    <citation type="submission" date="2021-02" db="EMBL/GenBank/DDBJ databases">
        <authorList>
            <person name="Bekaert M."/>
        </authorList>
    </citation>
    <scope>NUCLEOTIDE SEQUENCE</scope>
    <source>
        <strain evidence="1">IoA-00</strain>
    </source>
</reference>
<gene>
    <name evidence="1" type="ORF">LSAA_8730</name>
</gene>
<proteinExistence type="predicted"/>
<evidence type="ECO:0000313" key="1">
    <source>
        <dbReference type="EMBL" id="CAF2921891.1"/>
    </source>
</evidence>
<dbReference type="EMBL" id="HG994583">
    <property type="protein sequence ID" value="CAF2921891.1"/>
    <property type="molecule type" value="Genomic_DNA"/>
</dbReference>
<evidence type="ECO:0000313" key="2">
    <source>
        <dbReference type="Proteomes" id="UP000675881"/>
    </source>
</evidence>
<dbReference type="Proteomes" id="UP000675881">
    <property type="component" value="Chromosome 4"/>
</dbReference>
<sequence>MLVHGAHIELLTPKPSIQNEFLKNYLLEATEMENKSSKVKDYNSIGIDGMGENNYLKDGTNTKSSDHIPKVFVHEKKGHNDRESEDGPGSLNNFFISILAPTV</sequence>
<accession>A0A7R8CSZ9</accession>
<name>A0A7R8CSZ9_LEPSM</name>